<sequence>MQLRTKWDHERNGSGWELYGKEWKRMKGIKTGPNCRISQEHVRDFFYKMALHTRANQCLRKKETLTFVPIYGAKLLFKTDMFKKRKQETPIFPRFLPYGAAPCLHQRWTVSALMQVLLSFRVSHVLYRHHFYCGVP</sequence>
<dbReference type="EMBL" id="CAWYQH010000174">
    <property type="protein sequence ID" value="CAK8697911.1"/>
    <property type="molecule type" value="Genomic_DNA"/>
</dbReference>
<name>A0ABP0H1M1_CLALP</name>
<comment type="caution">
    <text evidence="1">The sequence shown here is derived from an EMBL/GenBank/DDBJ whole genome shotgun (WGS) entry which is preliminary data.</text>
</comment>
<protein>
    <submittedName>
        <fullName evidence="1">Uncharacterized protein</fullName>
    </submittedName>
</protein>
<evidence type="ECO:0000313" key="1">
    <source>
        <dbReference type="EMBL" id="CAK8697911.1"/>
    </source>
</evidence>
<dbReference type="Proteomes" id="UP001642483">
    <property type="component" value="Unassembled WGS sequence"/>
</dbReference>
<reference evidence="1 2" key="1">
    <citation type="submission" date="2024-02" db="EMBL/GenBank/DDBJ databases">
        <authorList>
            <person name="Daric V."/>
            <person name="Darras S."/>
        </authorList>
    </citation>
    <scope>NUCLEOTIDE SEQUENCE [LARGE SCALE GENOMIC DNA]</scope>
</reference>
<evidence type="ECO:0000313" key="2">
    <source>
        <dbReference type="Proteomes" id="UP001642483"/>
    </source>
</evidence>
<proteinExistence type="predicted"/>
<accession>A0ABP0H1M1</accession>
<organism evidence="1 2">
    <name type="scientific">Clavelina lepadiformis</name>
    <name type="common">Light-bulb sea squirt</name>
    <name type="synonym">Ascidia lepadiformis</name>
    <dbReference type="NCBI Taxonomy" id="159417"/>
    <lineage>
        <taxon>Eukaryota</taxon>
        <taxon>Metazoa</taxon>
        <taxon>Chordata</taxon>
        <taxon>Tunicata</taxon>
        <taxon>Ascidiacea</taxon>
        <taxon>Aplousobranchia</taxon>
        <taxon>Clavelinidae</taxon>
        <taxon>Clavelina</taxon>
    </lineage>
</organism>
<keyword evidence="2" id="KW-1185">Reference proteome</keyword>
<gene>
    <name evidence="1" type="ORF">CVLEPA_LOCUS31394</name>
</gene>